<sequence>MFSFIYAQDVYSAYGVGEMLLSHNASVIGTGSIGLMPNFQRDVSLSNPSTWTNMPFAYVSINYGGVQIEDKLNNRENILSGLNQFQFILPIQGRYAIGIGFQPYSSQLYSLKSNNTEIKYIQQDTLNFNRMINGGGGISDFSFSLSARFTNTEKGALKFNYLFGSSRNQIAYSLNEGNNGLDDDFDGVIDEDGENSVNYIYNQRNIYDGTLINGYLSSDRFYIGKRSLTISMSFNSVLNPFRINNYSFYPFEDMNNNGYYDINDYPQPAGNDSIPPSALKSEFKNQFIPSQYAIGFNLELTEMLNLQAELSDWSDLANNKNNILSNVNYRLTDYRHINISAIRFARALPRYWYESVHFRSGIFFREYNLKKYILNDNNFVKYDYNDIGLSIGLGVKFGLTKNQLDFGLNLINRSDSINNDKFITNFNIGLTIGDIWFVKRRAKK</sequence>
<protein>
    <recommendedName>
        <fullName evidence="2">DUF5723 domain-containing protein</fullName>
    </recommendedName>
</protein>
<evidence type="ECO:0000313" key="1">
    <source>
        <dbReference type="EMBL" id="SUZ77365.1"/>
    </source>
</evidence>
<proteinExistence type="predicted"/>
<gene>
    <name evidence="1" type="ORF">METZ01_LOCUS30219</name>
</gene>
<organism evidence="1">
    <name type="scientific">marine metagenome</name>
    <dbReference type="NCBI Taxonomy" id="408172"/>
    <lineage>
        <taxon>unclassified sequences</taxon>
        <taxon>metagenomes</taxon>
        <taxon>ecological metagenomes</taxon>
    </lineage>
</organism>
<reference evidence="1" key="1">
    <citation type="submission" date="2018-05" db="EMBL/GenBank/DDBJ databases">
        <authorList>
            <person name="Lanie J.A."/>
            <person name="Ng W.-L."/>
            <person name="Kazmierczak K.M."/>
            <person name="Andrzejewski T.M."/>
            <person name="Davidsen T.M."/>
            <person name="Wayne K.J."/>
            <person name="Tettelin H."/>
            <person name="Glass J.I."/>
            <person name="Rusch D."/>
            <person name="Podicherti R."/>
            <person name="Tsui H.-C.T."/>
            <person name="Winkler M.E."/>
        </authorList>
    </citation>
    <scope>NUCLEOTIDE SEQUENCE</scope>
</reference>
<name>A0A381QDG5_9ZZZZ</name>
<accession>A0A381QDG5</accession>
<evidence type="ECO:0008006" key="2">
    <source>
        <dbReference type="Google" id="ProtNLM"/>
    </source>
</evidence>
<dbReference type="AlphaFoldDB" id="A0A381QDG5"/>
<dbReference type="EMBL" id="UINC01001314">
    <property type="protein sequence ID" value="SUZ77365.1"/>
    <property type="molecule type" value="Genomic_DNA"/>
</dbReference>